<dbReference type="Pfam" id="PF18758">
    <property type="entry name" value="KDZ"/>
    <property type="match status" value="1"/>
</dbReference>
<evidence type="ECO:0000313" key="2">
    <source>
        <dbReference type="EMBL" id="OAX31006.1"/>
    </source>
</evidence>
<dbReference type="PANTHER" id="PTHR33104:SF2">
    <property type="entry name" value="CXC3 LIKE CYSTEINE CLUSTER DOMAIN-CONTAINING PROTEIN"/>
    <property type="match status" value="1"/>
</dbReference>
<dbReference type="PANTHER" id="PTHR33104">
    <property type="entry name" value="SI:DKEY-29D5.2"/>
    <property type="match status" value="1"/>
</dbReference>
<gene>
    <name evidence="2" type="ORF">K503DRAFT_704426</name>
</gene>
<dbReference type="InterPro" id="IPR040521">
    <property type="entry name" value="KDZ"/>
</dbReference>
<accession>A0A1B7MEI5</accession>
<dbReference type="Proteomes" id="UP000092154">
    <property type="component" value="Unassembled WGS sequence"/>
</dbReference>
<evidence type="ECO:0000313" key="3">
    <source>
        <dbReference type="Proteomes" id="UP000092154"/>
    </source>
</evidence>
<proteinExistence type="predicted"/>
<reference evidence="2 3" key="1">
    <citation type="submission" date="2016-06" db="EMBL/GenBank/DDBJ databases">
        <title>Comparative genomics of the ectomycorrhizal sister species Rhizopogon vinicolor and Rhizopogon vesiculosus (Basidiomycota: Boletales) reveals a divergence of the mating type B locus.</title>
        <authorList>
            <consortium name="DOE Joint Genome Institute"/>
            <person name="Mujic A.B."/>
            <person name="Kuo A."/>
            <person name="Tritt A."/>
            <person name="Lipzen A."/>
            <person name="Chen C."/>
            <person name="Johnson J."/>
            <person name="Sharma A."/>
            <person name="Barry K."/>
            <person name="Grigoriev I.V."/>
            <person name="Spatafora J.W."/>
        </authorList>
    </citation>
    <scope>NUCLEOTIDE SEQUENCE [LARGE SCALE GENOMIC DNA]</scope>
    <source>
        <strain evidence="2 3">AM-OR11-026</strain>
    </source>
</reference>
<feature type="region of interest" description="Disordered" evidence="1">
    <location>
        <begin position="117"/>
        <end position="137"/>
    </location>
</feature>
<keyword evidence="3" id="KW-1185">Reference proteome</keyword>
<feature type="compositionally biased region" description="Polar residues" evidence="1">
    <location>
        <begin position="120"/>
        <end position="130"/>
    </location>
</feature>
<dbReference type="AlphaFoldDB" id="A0A1B7MEI5"/>
<feature type="non-terminal residue" evidence="2">
    <location>
        <position position="1"/>
    </location>
</feature>
<name>A0A1B7MEI5_9AGAM</name>
<dbReference type="STRING" id="1314800.A0A1B7MEI5"/>
<dbReference type="InParanoid" id="A0A1B7MEI5"/>
<evidence type="ECO:0008006" key="4">
    <source>
        <dbReference type="Google" id="ProtNLM"/>
    </source>
</evidence>
<dbReference type="OrthoDB" id="3261436at2759"/>
<organism evidence="2 3">
    <name type="scientific">Rhizopogon vinicolor AM-OR11-026</name>
    <dbReference type="NCBI Taxonomy" id="1314800"/>
    <lineage>
        <taxon>Eukaryota</taxon>
        <taxon>Fungi</taxon>
        <taxon>Dikarya</taxon>
        <taxon>Basidiomycota</taxon>
        <taxon>Agaricomycotina</taxon>
        <taxon>Agaricomycetes</taxon>
        <taxon>Agaricomycetidae</taxon>
        <taxon>Boletales</taxon>
        <taxon>Suillineae</taxon>
        <taxon>Rhizopogonaceae</taxon>
        <taxon>Rhizopogon</taxon>
    </lineage>
</organism>
<dbReference type="EMBL" id="KV449677">
    <property type="protein sequence ID" value="OAX31006.1"/>
    <property type="molecule type" value="Genomic_DNA"/>
</dbReference>
<evidence type="ECO:0000256" key="1">
    <source>
        <dbReference type="SAM" id="MobiDB-lite"/>
    </source>
</evidence>
<sequence>LGTVDCARHNMKLPNGVGDLQKGERYINMDFLFFSTLRLRCLDTLNISYDIACQWHKHLWTRMSRLPVDYHQDYVSKTIRFFVPKFHLPAHISKCQTTYSFNWSRWVGRTDGEAPERGWSNINPVASSTKEMGPGSRRDTLDDHFGDWNWKKVVGLGASLLRKMKEAKEEKVAFQASFEELDSAITGEHRSAWTAEVERWEDNTNDPNIINPFEPKCVVTTQAGARLKLVQIEAKELETGLDVSLHPELSPSILISSGLDLEEDQRRISKLADGLGVHATDMQRGSLQLQRNALHRRIEVWRKAQVLYMPVVQVMLSEARLSRPLENAEDMQLFLPSALQVRTCDERLRCNEWELRLAQAHDTLEELRQCLRIRSSLLTYKKEWVRGQGANTRAQNALQRVTARQGACTARYRAAWDALNALAGSLGKERWHQGLMCLRDDDIRPLVDLDAHPGQGRRRLTWIWTMTGVDLSGDGMDEDGVRVEWCKARARAMRWSEEVELLQEEMRRVLQFFGWQATWWDSQKERRFIEPTEERDGLRAYAARQASLRHDLRQNFSRLWKPYLPQTATVPGLSNSPFDLDGLAELPDLSAPPQPIL</sequence>
<protein>
    <recommendedName>
        <fullName evidence="4">CxC2-like cysteine cluster KDZ transposase-associated domain-containing protein</fullName>
    </recommendedName>
</protein>